<sequence length="261" mass="29105">MASVQPSKRPKLHHQGSRSNPITLPDDDSSGSVAANFNNPALSESDSLQQLLATFDNLNRTEHLAKVMVKVRIAETQYATIRDEVEKQSQGSTVIQQEIDRWQVLSDMVKNVAGERYGPLQMNAASHGRTVNSNSEKDHRHQNPPIGLASPSPGQIASLSPVAGRICKRARQLCEALDRLSKALRARFYMWEALWDVYDAMTKPGPSSKPTLARQQWEGGDQPSMWQNLMRNEVDVQAAGRQVEELAGEILMEARAYPRHI</sequence>
<gene>
    <name evidence="2" type="ORF">AYO21_00407</name>
</gene>
<feature type="region of interest" description="Disordered" evidence="1">
    <location>
        <begin position="126"/>
        <end position="154"/>
    </location>
</feature>
<dbReference type="RefSeq" id="XP_022517011.1">
    <property type="nucleotide sequence ID" value="XM_022650397.1"/>
</dbReference>
<evidence type="ECO:0000313" key="2">
    <source>
        <dbReference type="EMBL" id="OAG45059.1"/>
    </source>
</evidence>
<dbReference type="OrthoDB" id="4139975at2759"/>
<organism evidence="2 3">
    <name type="scientific">Fonsecaea monophora</name>
    <dbReference type="NCBI Taxonomy" id="254056"/>
    <lineage>
        <taxon>Eukaryota</taxon>
        <taxon>Fungi</taxon>
        <taxon>Dikarya</taxon>
        <taxon>Ascomycota</taxon>
        <taxon>Pezizomycotina</taxon>
        <taxon>Eurotiomycetes</taxon>
        <taxon>Chaetothyriomycetidae</taxon>
        <taxon>Chaetothyriales</taxon>
        <taxon>Herpotrichiellaceae</taxon>
        <taxon>Fonsecaea</taxon>
    </lineage>
</organism>
<name>A0A177FPL3_9EURO</name>
<protein>
    <submittedName>
        <fullName evidence="2">Uncharacterized protein</fullName>
    </submittedName>
</protein>
<evidence type="ECO:0000313" key="3">
    <source>
        <dbReference type="Proteomes" id="UP000077002"/>
    </source>
</evidence>
<keyword evidence="3" id="KW-1185">Reference proteome</keyword>
<dbReference type="EMBL" id="LVKK01000002">
    <property type="protein sequence ID" value="OAG45059.1"/>
    <property type="molecule type" value="Genomic_DNA"/>
</dbReference>
<dbReference type="AlphaFoldDB" id="A0A177FPL3"/>
<feature type="region of interest" description="Disordered" evidence="1">
    <location>
        <begin position="1"/>
        <end position="38"/>
    </location>
</feature>
<evidence type="ECO:0000256" key="1">
    <source>
        <dbReference type="SAM" id="MobiDB-lite"/>
    </source>
</evidence>
<accession>A0A177FPL3</accession>
<dbReference type="Proteomes" id="UP000077002">
    <property type="component" value="Unassembled WGS sequence"/>
</dbReference>
<comment type="caution">
    <text evidence="2">The sequence shown here is derived from an EMBL/GenBank/DDBJ whole genome shotgun (WGS) entry which is preliminary data.</text>
</comment>
<reference evidence="2 3" key="1">
    <citation type="submission" date="2016-03" db="EMBL/GenBank/DDBJ databases">
        <title>Draft genome sequence of the Fonsecaea monophora CBS 269.37.</title>
        <authorList>
            <person name="Bombassaro A."/>
            <person name="Vinicius W.A."/>
            <person name="De Hoog S."/>
            <person name="Sun J."/>
            <person name="Souza E.M."/>
            <person name="Raittz R.T."/>
            <person name="Costa F."/>
            <person name="Leao A.C."/>
            <person name="Tadra-Sfeir M.Z."/>
            <person name="Baura V."/>
            <person name="Balsanelli E."/>
            <person name="Pedrosa F.O."/>
            <person name="Moreno L.F."/>
            <person name="Steffens M.B."/>
            <person name="Xi L."/>
            <person name="Bocca A.L."/>
            <person name="Felipe M.S."/>
            <person name="Teixeira M."/>
            <person name="Telles Filho F.Q."/>
            <person name="Azevedo C.M."/>
            <person name="Gomes R."/>
            <person name="Vicente V.A."/>
        </authorList>
    </citation>
    <scope>NUCLEOTIDE SEQUENCE [LARGE SCALE GENOMIC DNA]</scope>
    <source>
        <strain evidence="2 3">CBS 269.37</strain>
    </source>
</reference>
<dbReference type="GeneID" id="34595589"/>
<proteinExistence type="predicted"/>